<proteinExistence type="predicted"/>
<sequence length="504" mass="56386">MAIRPSELETTADVRMSSYPLQTSNDDPFKTNYRDLQAVAKKLRLPGNLKLDSDDFCLYDGEQHHLLLEVIEARKHGNEGAVQRILSDQKKERAKRKLEKMGAKDGSYSHLQLNRDKRQLGRPRKNPPQATMEEPRPGSKQNSGPLLGSDNCLRSLLSMPPPHSIQELLRQAKVPAAVPSESAQQDLRIQRSNYSKQDAESFEPIDGARQEVYPPRPMESSIFKDYSPFLTREYIGKTSIDWNNQYMNNSSTNTVWNSMNSVNYIDGWNTSSDLCCSFQMKDILASNSTLSTPQQYLTYGGGELYNSGAPNEYTGSSQYLQDILLGNNHDKKVMLQYPPPPPPVYPTTQQNYWVGVWDEPAASQDFGTFCPDGITGYSPGSDTMSATEQDLDSIIENQGNIAELKSSHLQYPLMYTYSGQGEGQTITQLACETDLPLIGGGLIQEERHGGDLCPTFENTEEKHQQAMSDPISEVLTEQACTSLFKQSPKSESGLYPLCELETFV</sequence>
<keyword evidence="3" id="KW-1185">Reference proteome</keyword>
<protein>
    <submittedName>
        <fullName evidence="2">Uncharacterized protein</fullName>
    </submittedName>
</protein>
<comment type="caution">
    <text evidence="2">The sequence shown here is derived from an EMBL/GenBank/DDBJ whole genome shotgun (WGS) entry which is preliminary data.</text>
</comment>
<name>A0ABD0Y5L1_9HEMI</name>
<feature type="region of interest" description="Disordered" evidence="1">
    <location>
        <begin position="1"/>
        <end position="27"/>
    </location>
</feature>
<evidence type="ECO:0000256" key="1">
    <source>
        <dbReference type="SAM" id="MobiDB-lite"/>
    </source>
</evidence>
<evidence type="ECO:0000313" key="2">
    <source>
        <dbReference type="EMBL" id="KAL1122705.1"/>
    </source>
</evidence>
<dbReference type="Proteomes" id="UP001558652">
    <property type="component" value="Unassembled WGS sequence"/>
</dbReference>
<reference evidence="2 3" key="1">
    <citation type="submission" date="2024-07" db="EMBL/GenBank/DDBJ databases">
        <title>Chromosome-level genome assembly of the water stick insect Ranatra chinensis (Heteroptera: Nepidae).</title>
        <authorList>
            <person name="Liu X."/>
        </authorList>
    </citation>
    <scope>NUCLEOTIDE SEQUENCE [LARGE SCALE GENOMIC DNA]</scope>
    <source>
        <strain evidence="2">Cailab_2021Rc</strain>
        <tissue evidence="2">Muscle</tissue>
    </source>
</reference>
<evidence type="ECO:0000313" key="3">
    <source>
        <dbReference type="Proteomes" id="UP001558652"/>
    </source>
</evidence>
<accession>A0ABD0Y5L1</accession>
<gene>
    <name evidence="2" type="ORF">AAG570_003032</name>
</gene>
<dbReference type="EMBL" id="JBFDAA010000013">
    <property type="protein sequence ID" value="KAL1122705.1"/>
    <property type="molecule type" value="Genomic_DNA"/>
</dbReference>
<feature type="region of interest" description="Disordered" evidence="1">
    <location>
        <begin position="80"/>
        <end position="159"/>
    </location>
</feature>
<dbReference type="AlphaFoldDB" id="A0ABD0Y5L1"/>
<organism evidence="2 3">
    <name type="scientific">Ranatra chinensis</name>
    <dbReference type="NCBI Taxonomy" id="642074"/>
    <lineage>
        <taxon>Eukaryota</taxon>
        <taxon>Metazoa</taxon>
        <taxon>Ecdysozoa</taxon>
        <taxon>Arthropoda</taxon>
        <taxon>Hexapoda</taxon>
        <taxon>Insecta</taxon>
        <taxon>Pterygota</taxon>
        <taxon>Neoptera</taxon>
        <taxon>Paraneoptera</taxon>
        <taxon>Hemiptera</taxon>
        <taxon>Heteroptera</taxon>
        <taxon>Panheteroptera</taxon>
        <taxon>Nepomorpha</taxon>
        <taxon>Nepidae</taxon>
        <taxon>Ranatrinae</taxon>
        <taxon>Ranatra</taxon>
    </lineage>
</organism>